<dbReference type="InterPro" id="IPR050443">
    <property type="entry name" value="RbsD/FucU_mutarotase"/>
</dbReference>
<dbReference type="OrthoDB" id="9805009at2"/>
<evidence type="ECO:0000313" key="5">
    <source>
        <dbReference type="Proteomes" id="UP000222106"/>
    </source>
</evidence>
<reference evidence="4 5" key="1">
    <citation type="submission" date="2017-10" db="EMBL/GenBank/DDBJ databases">
        <title>Sequencing the genomes of 1000 actinobacteria strains.</title>
        <authorList>
            <person name="Klenk H.-P."/>
        </authorList>
    </citation>
    <scope>NUCLEOTIDE SEQUENCE [LARGE SCALE GENOMIC DNA]</scope>
    <source>
        <strain evidence="4 5">DSM 21838</strain>
    </source>
</reference>
<name>A0A2A9ER28_9MICO</name>
<keyword evidence="2" id="KW-0413">Isomerase</keyword>
<comment type="caution">
    <text evidence="4">The sequence shown here is derived from an EMBL/GenBank/DDBJ whole genome shotgun (WGS) entry which is preliminary data.</text>
</comment>
<dbReference type="GO" id="GO:0006004">
    <property type="term" value="P:fucose metabolic process"/>
    <property type="evidence" value="ECO:0007669"/>
    <property type="project" value="TreeGrafter"/>
</dbReference>
<keyword evidence="5" id="KW-1185">Reference proteome</keyword>
<dbReference type="Pfam" id="PF05025">
    <property type="entry name" value="RbsD_FucU"/>
    <property type="match status" value="1"/>
</dbReference>
<dbReference type="RefSeq" id="WP_098484864.1">
    <property type="nucleotide sequence ID" value="NZ_PDJI01000004.1"/>
</dbReference>
<dbReference type="Proteomes" id="UP000222106">
    <property type="component" value="Unassembled WGS sequence"/>
</dbReference>
<protein>
    <submittedName>
        <fullName evidence="4">L-fucose mutarotase</fullName>
    </submittedName>
</protein>
<evidence type="ECO:0000313" key="4">
    <source>
        <dbReference type="EMBL" id="PFG41046.1"/>
    </source>
</evidence>
<dbReference type="EMBL" id="PDJI01000004">
    <property type="protein sequence ID" value="PFG41046.1"/>
    <property type="molecule type" value="Genomic_DNA"/>
</dbReference>
<dbReference type="GO" id="GO:0036373">
    <property type="term" value="F:L-fucose mutarotase activity"/>
    <property type="evidence" value="ECO:0007669"/>
    <property type="project" value="UniProtKB-EC"/>
</dbReference>
<evidence type="ECO:0000256" key="1">
    <source>
        <dbReference type="ARBA" id="ARBA00000223"/>
    </source>
</evidence>
<evidence type="ECO:0000256" key="2">
    <source>
        <dbReference type="ARBA" id="ARBA00023235"/>
    </source>
</evidence>
<dbReference type="SUPFAM" id="SSF102546">
    <property type="entry name" value="RbsD-like"/>
    <property type="match status" value="1"/>
</dbReference>
<gene>
    <name evidence="4" type="ORF">ATJ97_3592</name>
</gene>
<proteinExistence type="predicted"/>
<evidence type="ECO:0000256" key="3">
    <source>
        <dbReference type="ARBA" id="ARBA00036324"/>
    </source>
</evidence>
<dbReference type="InterPro" id="IPR023750">
    <property type="entry name" value="RbsD-like_sf"/>
</dbReference>
<dbReference type="PANTHER" id="PTHR31690:SF4">
    <property type="entry name" value="FUCOSE MUTAROTASE"/>
    <property type="match status" value="1"/>
</dbReference>
<accession>A0A2A9ER28</accession>
<comment type="catalytic activity">
    <reaction evidence="3">
        <text>alpha-L-fucose = beta-L-fucose</text>
        <dbReference type="Rhea" id="RHEA:25580"/>
        <dbReference type="ChEBI" id="CHEBI:42548"/>
        <dbReference type="ChEBI" id="CHEBI:42589"/>
        <dbReference type="EC" id="5.1.3.29"/>
    </reaction>
</comment>
<sequence>MLYGQLTHPQLIGALAAAGHGSTVLIADGNYPVATGARPEAERVYLNLAPGTLTVTQVLERLRTTVPIELATVMVPDGGEPVEAHQDYRTTLGDETPWRQIGRFEFYDLCRERDLAVVVATGDQRLYANILLTVGVRGPND</sequence>
<dbReference type="GO" id="GO:0042806">
    <property type="term" value="F:fucose binding"/>
    <property type="evidence" value="ECO:0007669"/>
    <property type="project" value="TreeGrafter"/>
</dbReference>
<dbReference type="InterPro" id="IPR007721">
    <property type="entry name" value="RbsD_FucU"/>
</dbReference>
<comment type="catalytic activity">
    <reaction evidence="1">
        <text>beta-D-ribopyranose = beta-D-ribofuranose</text>
        <dbReference type="Rhea" id="RHEA:25432"/>
        <dbReference type="ChEBI" id="CHEBI:27476"/>
        <dbReference type="ChEBI" id="CHEBI:47002"/>
        <dbReference type="EC" id="5.4.99.62"/>
    </reaction>
</comment>
<dbReference type="PANTHER" id="PTHR31690">
    <property type="entry name" value="FUCOSE MUTAROTASE"/>
    <property type="match status" value="1"/>
</dbReference>
<dbReference type="Gene3D" id="3.40.1650.10">
    <property type="entry name" value="RbsD-like domain"/>
    <property type="match status" value="1"/>
</dbReference>
<organism evidence="4 5">
    <name type="scientific">Georgenia soli</name>
    <dbReference type="NCBI Taxonomy" id="638953"/>
    <lineage>
        <taxon>Bacteria</taxon>
        <taxon>Bacillati</taxon>
        <taxon>Actinomycetota</taxon>
        <taxon>Actinomycetes</taxon>
        <taxon>Micrococcales</taxon>
        <taxon>Bogoriellaceae</taxon>
        <taxon>Georgenia</taxon>
    </lineage>
</organism>
<dbReference type="AlphaFoldDB" id="A0A2A9ER28"/>
<dbReference type="GO" id="GO:0062193">
    <property type="term" value="F:D-ribose pyranase activity"/>
    <property type="evidence" value="ECO:0007669"/>
    <property type="project" value="UniProtKB-EC"/>
</dbReference>